<dbReference type="Proteomes" id="UP001143364">
    <property type="component" value="Unassembled WGS sequence"/>
</dbReference>
<evidence type="ECO:0000313" key="2">
    <source>
        <dbReference type="EMBL" id="GLK77440.1"/>
    </source>
</evidence>
<accession>A0A9W6N4K7</accession>
<evidence type="ECO:0000259" key="1">
    <source>
        <dbReference type="Pfam" id="PF13276"/>
    </source>
</evidence>
<dbReference type="InterPro" id="IPR025948">
    <property type="entry name" value="HTH-like_dom"/>
</dbReference>
<feature type="domain" description="HTH-like" evidence="1">
    <location>
        <begin position="18"/>
        <end position="68"/>
    </location>
</feature>
<protein>
    <recommendedName>
        <fullName evidence="1">HTH-like domain-containing protein</fullName>
    </recommendedName>
</protein>
<dbReference type="Pfam" id="PF13276">
    <property type="entry name" value="HTH_21"/>
    <property type="match status" value="1"/>
</dbReference>
<reference evidence="2" key="1">
    <citation type="journal article" date="2014" name="Int. J. Syst. Evol. Microbiol.">
        <title>Complete genome sequence of Corynebacterium casei LMG S-19264T (=DSM 44701T), isolated from a smear-ripened cheese.</title>
        <authorList>
            <consortium name="US DOE Joint Genome Institute (JGI-PGF)"/>
            <person name="Walter F."/>
            <person name="Albersmeier A."/>
            <person name="Kalinowski J."/>
            <person name="Ruckert C."/>
        </authorList>
    </citation>
    <scope>NUCLEOTIDE SEQUENCE</scope>
    <source>
        <strain evidence="2">VKM B-2555</strain>
    </source>
</reference>
<evidence type="ECO:0000313" key="3">
    <source>
        <dbReference type="Proteomes" id="UP001143364"/>
    </source>
</evidence>
<gene>
    <name evidence="2" type="ORF">GCM10008171_26940</name>
</gene>
<comment type="caution">
    <text evidence="2">The sequence shown here is derived from an EMBL/GenBank/DDBJ whole genome shotgun (WGS) entry which is preliminary data.</text>
</comment>
<dbReference type="RefSeq" id="WP_428981354.1">
    <property type="nucleotide sequence ID" value="NZ_BSFK01000016.1"/>
</dbReference>
<organism evidence="2 3">
    <name type="scientific">Methylopila jiangsuensis</name>
    <dbReference type="NCBI Taxonomy" id="586230"/>
    <lineage>
        <taxon>Bacteria</taxon>
        <taxon>Pseudomonadati</taxon>
        <taxon>Pseudomonadota</taxon>
        <taxon>Alphaproteobacteria</taxon>
        <taxon>Hyphomicrobiales</taxon>
        <taxon>Methylopilaceae</taxon>
        <taxon>Methylopila</taxon>
    </lineage>
</organism>
<reference evidence="2" key="2">
    <citation type="submission" date="2023-01" db="EMBL/GenBank/DDBJ databases">
        <authorList>
            <person name="Sun Q."/>
            <person name="Evtushenko L."/>
        </authorList>
    </citation>
    <scope>NUCLEOTIDE SEQUENCE</scope>
    <source>
        <strain evidence="2">VKM B-2555</strain>
    </source>
</reference>
<sequence length="89" mass="10487">MDRSSFQRRREADGDAAVRTRLRELADERRRFGYRRLAILLRREGLRMNLRKVYRLCREERLVARRRGGRSAPGRQGAGDIAVSFHFGI</sequence>
<proteinExistence type="predicted"/>
<dbReference type="PANTHER" id="PTHR47515:SF1">
    <property type="entry name" value="BLR2054 PROTEIN"/>
    <property type="match status" value="1"/>
</dbReference>
<dbReference type="AlphaFoldDB" id="A0A9W6N4K7"/>
<dbReference type="PANTHER" id="PTHR47515">
    <property type="entry name" value="LOW CALCIUM RESPONSE LOCUS PROTEIN T"/>
    <property type="match status" value="1"/>
</dbReference>
<dbReference type="EMBL" id="BSFK01000016">
    <property type="protein sequence ID" value="GLK77440.1"/>
    <property type="molecule type" value="Genomic_DNA"/>
</dbReference>
<keyword evidence="3" id="KW-1185">Reference proteome</keyword>
<name>A0A9W6N4K7_9HYPH</name>